<dbReference type="Proteomes" id="UP001211907">
    <property type="component" value="Unassembled WGS sequence"/>
</dbReference>
<protein>
    <submittedName>
        <fullName evidence="1">Uncharacterized protein</fullName>
    </submittedName>
</protein>
<keyword evidence="2" id="KW-1185">Reference proteome</keyword>
<accession>A0AAD5SNT6</accession>
<name>A0AAD5SNT6_9FUNG</name>
<sequence length="58" mass="6927">MVNPTVAESKMTRQIINFRESLQKISSFKKSREKIDHFCYFWAVKSDGKFSIDDMLYM</sequence>
<evidence type="ECO:0000313" key="2">
    <source>
        <dbReference type="Proteomes" id="UP001211907"/>
    </source>
</evidence>
<reference evidence="1" key="1">
    <citation type="submission" date="2020-05" db="EMBL/GenBank/DDBJ databases">
        <title>Phylogenomic resolution of chytrid fungi.</title>
        <authorList>
            <person name="Stajich J.E."/>
            <person name="Amses K."/>
            <person name="Simmons R."/>
            <person name="Seto K."/>
            <person name="Myers J."/>
            <person name="Bonds A."/>
            <person name="Quandt C.A."/>
            <person name="Barry K."/>
            <person name="Liu P."/>
            <person name="Grigoriev I."/>
            <person name="Longcore J.E."/>
            <person name="James T.Y."/>
        </authorList>
    </citation>
    <scope>NUCLEOTIDE SEQUENCE</scope>
    <source>
        <strain evidence="1">JEL0513</strain>
    </source>
</reference>
<dbReference type="AlphaFoldDB" id="A0AAD5SNT6"/>
<feature type="non-terminal residue" evidence="1">
    <location>
        <position position="58"/>
    </location>
</feature>
<proteinExistence type="predicted"/>
<organism evidence="1 2">
    <name type="scientific">Physocladia obscura</name>
    <dbReference type="NCBI Taxonomy" id="109957"/>
    <lineage>
        <taxon>Eukaryota</taxon>
        <taxon>Fungi</taxon>
        <taxon>Fungi incertae sedis</taxon>
        <taxon>Chytridiomycota</taxon>
        <taxon>Chytridiomycota incertae sedis</taxon>
        <taxon>Chytridiomycetes</taxon>
        <taxon>Chytridiales</taxon>
        <taxon>Chytriomycetaceae</taxon>
        <taxon>Physocladia</taxon>
    </lineage>
</organism>
<evidence type="ECO:0000313" key="1">
    <source>
        <dbReference type="EMBL" id="KAJ3085264.1"/>
    </source>
</evidence>
<dbReference type="EMBL" id="JADGJH010004585">
    <property type="protein sequence ID" value="KAJ3085264.1"/>
    <property type="molecule type" value="Genomic_DNA"/>
</dbReference>
<comment type="caution">
    <text evidence="1">The sequence shown here is derived from an EMBL/GenBank/DDBJ whole genome shotgun (WGS) entry which is preliminary data.</text>
</comment>
<gene>
    <name evidence="1" type="ORF">HK100_009110</name>
</gene>